<sequence length="184" mass="20576">MGMRTANVTVRRTALDGIPTRSPPLRDELTMPTLLQPGFWQPYRTLMVMPPGAAHSIWWSWGANGAFAGWYINLEAPVDRWAGGVDVQDHALDVLVAPDRSWVWKDEDEFAAQTGDPLFWDLDDAAQIRAEGERLIACAERGEFPFDGTWCDFQPDPASLPYWWDTPSRGLIVANSTATSIAKK</sequence>
<evidence type="ECO:0000313" key="4">
    <source>
        <dbReference type="Proteomes" id="UP000198243"/>
    </source>
</evidence>
<dbReference type="Gene3D" id="2.40.380.10">
    <property type="entry name" value="FomD-like"/>
    <property type="match status" value="1"/>
</dbReference>
<dbReference type="InterPro" id="IPR035930">
    <property type="entry name" value="FomD-like_sf"/>
</dbReference>
<dbReference type="PANTHER" id="PTHR39159">
    <property type="match status" value="1"/>
</dbReference>
<proteinExistence type="predicted"/>
<dbReference type="AlphaFoldDB" id="A0A1C4WR56"/>
<evidence type="ECO:0000313" key="3">
    <source>
        <dbReference type="EMBL" id="SCE98391.1"/>
    </source>
</evidence>
<organism evidence="3 4">
    <name type="scientific">Micromonospora coriariae</name>
    <dbReference type="NCBI Taxonomy" id="285665"/>
    <lineage>
        <taxon>Bacteria</taxon>
        <taxon>Bacillati</taxon>
        <taxon>Actinomycetota</taxon>
        <taxon>Actinomycetes</taxon>
        <taxon>Micromonosporales</taxon>
        <taxon>Micromonosporaceae</taxon>
        <taxon>Micromonospora</taxon>
    </lineage>
</organism>
<keyword evidence="4" id="KW-1185">Reference proteome</keyword>
<dbReference type="EMBL" id="LT607412">
    <property type="protein sequence ID" value="SCE98391.1"/>
    <property type="molecule type" value="Genomic_DNA"/>
</dbReference>
<dbReference type="Pfam" id="PF04167">
    <property type="entry name" value="DUF402"/>
    <property type="match status" value="1"/>
</dbReference>
<accession>A0A1C4WR56</accession>
<dbReference type="PANTHER" id="PTHR39159:SF1">
    <property type="entry name" value="UPF0374 PROTEIN YGAC"/>
    <property type="match status" value="1"/>
</dbReference>
<gene>
    <name evidence="3" type="ORF">GA0070607_3979</name>
</gene>
<dbReference type="InterPro" id="IPR050212">
    <property type="entry name" value="Ntdp-like"/>
</dbReference>
<dbReference type="GO" id="GO:0016787">
    <property type="term" value="F:hydrolase activity"/>
    <property type="evidence" value="ECO:0007669"/>
    <property type="project" value="UniProtKB-KW"/>
</dbReference>
<reference evidence="4" key="1">
    <citation type="submission" date="2016-06" db="EMBL/GenBank/DDBJ databases">
        <authorList>
            <person name="Varghese N."/>
            <person name="Submissions Spin"/>
        </authorList>
    </citation>
    <scope>NUCLEOTIDE SEQUENCE [LARGE SCALE GENOMIC DNA]</scope>
    <source>
        <strain evidence="4">DSM 44875</strain>
    </source>
</reference>
<dbReference type="Proteomes" id="UP000198243">
    <property type="component" value="Chromosome I"/>
</dbReference>
<name>A0A1C4WR56_9ACTN</name>
<evidence type="ECO:0000256" key="1">
    <source>
        <dbReference type="ARBA" id="ARBA00022801"/>
    </source>
</evidence>
<feature type="domain" description="DUF402" evidence="2">
    <location>
        <begin position="40"/>
        <end position="144"/>
    </location>
</feature>
<evidence type="ECO:0000259" key="2">
    <source>
        <dbReference type="Pfam" id="PF04167"/>
    </source>
</evidence>
<dbReference type="InterPro" id="IPR007295">
    <property type="entry name" value="DUF402"/>
</dbReference>
<protein>
    <recommendedName>
        <fullName evidence="2">DUF402 domain-containing protein</fullName>
    </recommendedName>
</protein>
<dbReference type="SUPFAM" id="SSF159234">
    <property type="entry name" value="FomD-like"/>
    <property type="match status" value="1"/>
</dbReference>
<keyword evidence="1" id="KW-0378">Hydrolase</keyword>